<organism evidence="4 5">
    <name type="scientific">Catellatospora aurea</name>
    <dbReference type="NCBI Taxonomy" id="1337874"/>
    <lineage>
        <taxon>Bacteria</taxon>
        <taxon>Bacillati</taxon>
        <taxon>Actinomycetota</taxon>
        <taxon>Actinomycetes</taxon>
        <taxon>Micromonosporales</taxon>
        <taxon>Micromonosporaceae</taxon>
        <taxon>Catellatospora</taxon>
    </lineage>
</organism>
<dbReference type="RefSeq" id="WP_376805853.1">
    <property type="nucleotide sequence ID" value="NZ_JBHTAC010000006.1"/>
</dbReference>
<comment type="similarity">
    <text evidence="1">Belongs to the peptidase S16 family.</text>
</comment>
<dbReference type="EMBL" id="JBHTAC010000006">
    <property type="protein sequence ID" value="MFC7242471.1"/>
    <property type="molecule type" value="Genomic_DNA"/>
</dbReference>
<accession>A0ABW2GSA5</accession>
<dbReference type="InterPro" id="IPR001478">
    <property type="entry name" value="PDZ"/>
</dbReference>
<dbReference type="SUPFAM" id="SSF54211">
    <property type="entry name" value="Ribosomal protein S5 domain 2-like"/>
    <property type="match status" value="1"/>
</dbReference>
<evidence type="ECO:0000256" key="1">
    <source>
        <dbReference type="PROSITE-ProRule" id="PRU01122"/>
    </source>
</evidence>
<dbReference type="PANTHER" id="PTHR10046">
    <property type="entry name" value="ATP DEPENDENT LON PROTEASE FAMILY MEMBER"/>
    <property type="match status" value="1"/>
</dbReference>
<evidence type="ECO:0000259" key="3">
    <source>
        <dbReference type="PROSITE" id="PS51786"/>
    </source>
</evidence>
<keyword evidence="1" id="KW-0378">Hydrolase</keyword>
<dbReference type="EC" id="3.4.21.53" evidence="1"/>
<dbReference type="InterPro" id="IPR008269">
    <property type="entry name" value="Lon_proteolytic"/>
</dbReference>
<feature type="active site" evidence="1">
    <location>
        <position position="255"/>
    </location>
</feature>
<dbReference type="Pfam" id="PF05362">
    <property type="entry name" value="Lon_C"/>
    <property type="match status" value="1"/>
</dbReference>
<comment type="catalytic activity">
    <reaction evidence="1">
        <text>Hydrolysis of proteins in presence of ATP.</text>
        <dbReference type="EC" id="3.4.21.53"/>
    </reaction>
</comment>
<dbReference type="InterPro" id="IPR036034">
    <property type="entry name" value="PDZ_sf"/>
</dbReference>
<feature type="domain" description="Lon proteolytic" evidence="3">
    <location>
        <begin position="253"/>
        <end position="348"/>
    </location>
</feature>
<dbReference type="Proteomes" id="UP001596392">
    <property type="component" value="Unassembled WGS sequence"/>
</dbReference>
<comment type="caution">
    <text evidence="4">The sequence shown here is derived from an EMBL/GenBank/DDBJ whole genome shotgun (WGS) entry which is preliminary data.</text>
</comment>
<dbReference type="InterPro" id="IPR014721">
    <property type="entry name" value="Ribsml_uS5_D2-typ_fold_subgr"/>
</dbReference>
<dbReference type="InterPro" id="IPR020568">
    <property type="entry name" value="Ribosomal_Su5_D2-typ_SF"/>
</dbReference>
<keyword evidence="1" id="KW-0645">Protease</keyword>
<dbReference type="Pfam" id="PF13180">
    <property type="entry name" value="PDZ_2"/>
    <property type="match status" value="1"/>
</dbReference>
<name>A0ABW2GSA5_9ACTN</name>
<sequence length="357" mass="36678">MRRRGLTVVLGAVLAVLLLFAIGQVRVPYVVESAGPTVDTLTAVDDKGELCTPGAAGAGEGCHEVISITGGPAVSKSDGQLRLVTVNVQSSTDLVSVIRGWWSDEEAVVPYELLYPPEATREEIDQQGQEDFKNSQSSAETAALRELGYPVRISVEKVVAGGASDGKLKPGDVIDTVDGAAVTSNGKLLELIQAKPAGSTLKLGVTRDKAPTTVEVTTKPASAEDDTPRVGIEVKTDQPHPFTLNIKLDDIAGPSAGLMFALGIIDKLTPEDLTGGKVIAGTGTIDDEGNVGPIGGIPQKLYGAKAAGAKIFLTPAANCEEAKANALPGLPLAKVATLDDALAALATVRSGGTPPTC</sequence>
<dbReference type="InterPro" id="IPR027065">
    <property type="entry name" value="Lon_Prtase"/>
</dbReference>
<protein>
    <recommendedName>
        <fullName evidence="1">endopeptidase La</fullName>
        <ecNumber evidence="1">3.4.21.53</ecNumber>
    </recommendedName>
</protein>
<proteinExistence type="inferred from homology"/>
<dbReference type="PROSITE" id="PS50106">
    <property type="entry name" value="PDZ"/>
    <property type="match status" value="1"/>
</dbReference>
<reference evidence="5" key="1">
    <citation type="journal article" date="2019" name="Int. J. Syst. Evol. Microbiol.">
        <title>The Global Catalogue of Microorganisms (GCM) 10K type strain sequencing project: providing services to taxonomists for standard genome sequencing and annotation.</title>
        <authorList>
            <consortium name="The Broad Institute Genomics Platform"/>
            <consortium name="The Broad Institute Genome Sequencing Center for Infectious Disease"/>
            <person name="Wu L."/>
            <person name="Ma J."/>
        </authorList>
    </citation>
    <scope>NUCLEOTIDE SEQUENCE [LARGE SCALE GENOMIC DNA]</scope>
    <source>
        <strain evidence="5">CGMCC 1.9106</strain>
    </source>
</reference>
<keyword evidence="5" id="KW-1185">Reference proteome</keyword>
<dbReference type="PROSITE" id="PS51786">
    <property type="entry name" value="LON_PROTEOLYTIC"/>
    <property type="match status" value="1"/>
</dbReference>
<evidence type="ECO:0000313" key="5">
    <source>
        <dbReference type="Proteomes" id="UP001596392"/>
    </source>
</evidence>
<feature type="domain" description="PDZ" evidence="2">
    <location>
        <begin position="146"/>
        <end position="209"/>
    </location>
</feature>
<feature type="active site" evidence="1">
    <location>
        <position position="300"/>
    </location>
</feature>
<keyword evidence="1" id="KW-0720">Serine protease</keyword>
<gene>
    <name evidence="4" type="ORF">ACFQO7_08255</name>
</gene>
<evidence type="ECO:0000313" key="4">
    <source>
        <dbReference type="EMBL" id="MFC7242471.1"/>
    </source>
</evidence>
<evidence type="ECO:0000259" key="2">
    <source>
        <dbReference type="PROSITE" id="PS50106"/>
    </source>
</evidence>
<dbReference type="SUPFAM" id="SSF50156">
    <property type="entry name" value="PDZ domain-like"/>
    <property type="match status" value="1"/>
</dbReference>
<dbReference type="Gene3D" id="3.30.230.10">
    <property type="match status" value="1"/>
</dbReference>